<reference evidence="2" key="3">
    <citation type="submission" date="2025-09" db="UniProtKB">
        <authorList>
            <consortium name="Ensembl"/>
        </authorList>
    </citation>
    <scope>IDENTIFICATION</scope>
    <source>
        <strain evidence="2">2N</strain>
    </source>
</reference>
<accession>A0A286XIR8</accession>
<dbReference type="EMBL" id="AAKN02055430">
    <property type="status" value="NOT_ANNOTATED_CDS"/>
    <property type="molecule type" value="Genomic_DNA"/>
</dbReference>
<sequence length="213" mass="22878">MSDTSDSGAGPACFQAKASEKGSGSMMQTLLIVTQNLEVSETPKASKVPEISETAKVSKALGVLKAMKPSETEAAASQLQADEPEHESAASKAQENLDTRPKIKVKKARKVKHLEGEEDGSSDQSQTSGITGGRRVSKALMASMAKRASRGPIAFWARRASRTRLAAWARRALLSLRSPKARRGKARRRAAKLQSSQEPETLPSRDVALLQGR</sequence>
<reference evidence="3" key="1">
    <citation type="journal article" date="2011" name="Nature">
        <title>A high-resolution map of human evolutionary constraint using 29 mammals.</title>
        <authorList>
            <person name="Lindblad-Toh K."/>
            <person name="Garber M."/>
            <person name="Zuk O."/>
            <person name="Lin M.F."/>
            <person name="Parker B.J."/>
            <person name="Washietl S."/>
            <person name="Kheradpour P."/>
            <person name="Ernst J."/>
            <person name="Jordan G."/>
            <person name="Mauceli E."/>
            <person name="Ward L.D."/>
            <person name="Lowe C.B."/>
            <person name="Holloway A.K."/>
            <person name="Clamp M."/>
            <person name="Gnerre S."/>
            <person name="Alfoldi J."/>
            <person name="Beal K."/>
            <person name="Chang J."/>
            <person name="Clawson H."/>
            <person name="Cuff J."/>
            <person name="Di Palma F."/>
            <person name="Fitzgerald S."/>
            <person name="Flicek P."/>
            <person name="Guttman M."/>
            <person name="Hubisz M.J."/>
            <person name="Jaffe D.B."/>
            <person name="Jungreis I."/>
            <person name="Kent W.J."/>
            <person name="Kostka D."/>
            <person name="Lara M."/>
            <person name="Martins A.L."/>
            <person name="Massingham T."/>
            <person name="Moltke I."/>
            <person name="Raney B.J."/>
            <person name="Rasmussen M.D."/>
            <person name="Robinson J."/>
            <person name="Stark A."/>
            <person name="Vilella A.J."/>
            <person name="Wen J."/>
            <person name="Xie X."/>
            <person name="Zody M.C."/>
            <person name="Baldwin J."/>
            <person name="Bloom T."/>
            <person name="Chin C.W."/>
            <person name="Heiman D."/>
            <person name="Nicol R."/>
            <person name="Nusbaum C."/>
            <person name="Young S."/>
            <person name="Wilkinson J."/>
            <person name="Worley K.C."/>
            <person name="Kovar C.L."/>
            <person name="Muzny D.M."/>
            <person name="Gibbs R.A."/>
            <person name="Cree A."/>
            <person name="Dihn H.H."/>
            <person name="Fowler G."/>
            <person name="Jhangiani S."/>
            <person name="Joshi V."/>
            <person name="Lee S."/>
            <person name="Lewis L.R."/>
            <person name="Nazareth L.V."/>
            <person name="Okwuonu G."/>
            <person name="Santibanez J."/>
            <person name="Warren W.C."/>
            <person name="Mardis E.R."/>
            <person name="Weinstock G.M."/>
            <person name="Wilson R.K."/>
            <person name="Delehaunty K."/>
            <person name="Dooling D."/>
            <person name="Fronik C."/>
            <person name="Fulton L."/>
            <person name="Fulton B."/>
            <person name="Graves T."/>
            <person name="Minx P."/>
            <person name="Sodergren E."/>
            <person name="Birney E."/>
            <person name="Margulies E.H."/>
            <person name="Herrero J."/>
            <person name="Green E.D."/>
            <person name="Haussler D."/>
            <person name="Siepel A."/>
            <person name="Goldman N."/>
            <person name="Pollard K.S."/>
            <person name="Pedersen J.S."/>
            <person name="Lander E.S."/>
            <person name="Kellis M."/>
        </authorList>
    </citation>
    <scope>NUCLEOTIDE SEQUENCE [LARGE SCALE GENOMIC DNA]</scope>
    <source>
        <strain evidence="3">2N</strain>
    </source>
</reference>
<evidence type="ECO:0000313" key="2">
    <source>
        <dbReference type="Ensembl" id="ENSCPOP00000025226.1"/>
    </source>
</evidence>
<feature type="compositionally biased region" description="Basic residues" evidence="1">
    <location>
        <begin position="179"/>
        <end position="191"/>
    </location>
</feature>
<keyword evidence="3" id="KW-1185">Reference proteome</keyword>
<feature type="region of interest" description="Disordered" evidence="1">
    <location>
        <begin position="68"/>
        <end position="143"/>
    </location>
</feature>
<dbReference type="VEuPathDB" id="HostDB:ENSCPOG00000001051"/>
<feature type="region of interest" description="Disordered" evidence="1">
    <location>
        <begin position="178"/>
        <end position="213"/>
    </location>
</feature>
<proteinExistence type="predicted"/>
<feature type="region of interest" description="Disordered" evidence="1">
    <location>
        <begin position="1"/>
        <end position="24"/>
    </location>
</feature>
<evidence type="ECO:0000313" key="3">
    <source>
        <dbReference type="Proteomes" id="UP000005447"/>
    </source>
</evidence>
<dbReference type="EMBL" id="AAKN02055429">
    <property type="status" value="NOT_ANNOTATED_CDS"/>
    <property type="molecule type" value="Genomic_DNA"/>
</dbReference>
<feature type="compositionally biased region" description="Basic residues" evidence="1">
    <location>
        <begin position="102"/>
        <end position="112"/>
    </location>
</feature>
<reference evidence="2" key="2">
    <citation type="submission" date="2025-08" db="UniProtKB">
        <authorList>
            <consortium name="Ensembl"/>
        </authorList>
    </citation>
    <scope>IDENTIFICATION</scope>
    <source>
        <strain evidence="2">2N</strain>
    </source>
</reference>
<organism evidence="2 3">
    <name type="scientific">Cavia porcellus</name>
    <name type="common">Guinea pig</name>
    <dbReference type="NCBI Taxonomy" id="10141"/>
    <lineage>
        <taxon>Eukaryota</taxon>
        <taxon>Metazoa</taxon>
        <taxon>Chordata</taxon>
        <taxon>Craniata</taxon>
        <taxon>Vertebrata</taxon>
        <taxon>Euteleostomi</taxon>
        <taxon>Mammalia</taxon>
        <taxon>Eutheria</taxon>
        <taxon>Euarchontoglires</taxon>
        <taxon>Glires</taxon>
        <taxon>Rodentia</taxon>
        <taxon>Hystricomorpha</taxon>
        <taxon>Caviidae</taxon>
        <taxon>Cavia</taxon>
    </lineage>
</organism>
<dbReference type="GeneTree" id="ENSGT00940000161795"/>
<dbReference type="STRING" id="10141.ENSCPOP00000025226"/>
<evidence type="ECO:0000256" key="1">
    <source>
        <dbReference type="SAM" id="MobiDB-lite"/>
    </source>
</evidence>
<name>A0A286XIR8_CAVPO</name>
<protein>
    <submittedName>
        <fullName evidence="2">Uncharacterized protein</fullName>
    </submittedName>
</protein>
<dbReference type="Ensembl" id="ENSCPOT00000039185.1">
    <property type="protein sequence ID" value="ENSCPOP00000025226.1"/>
    <property type="gene ID" value="ENSCPOG00000001051.4"/>
</dbReference>
<dbReference type="AlphaFoldDB" id="A0A286XIR8"/>
<dbReference type="Bgee" id="ENSCPOG00000001051">
    <property type="expression patterns" value="Expressed in pituitary gland and 12 other cell types or tissues"/>
</dbReference>
<dbReference type="Proteomes" id="UP000005447">
    <property type="component" value="Unassembled WGS sequence"/>
</dbReference>
<dbReference type="InParanoid" id="A0A286XIR8"/>